<dbReference type="EMBL" id="CATQJL010000001">
    <property type="protein sequence ID" value="CAJ0589240.1"/>
    <property type="molecule type" value="Genomic_DNA"/>
</dbReference>
<dbReference type="SMART" id="SM00355">
    <property type="entry name" value="ZnF_C2H2"/>
    <property type="match status" value="4"/>
</dbReference>
<dbReference type="FunFam" id="3.30.160.60:FF:000046">
    <property type="entry name" value="Putative B-cell lymphoma/leukemia 11A"/>
    <property type="match status" value="1"/>
</dbReference>
<dbReference type="PANTHER" id="PTHR45993:SF6">
    <property type="entry name" value="C2H2-TYPE DOMAIN-CONTAINING PROTEIN"/>
    <property type="match status" value="1"/>
</dbReference>
<keyword evidence="15" id="KW-1185">Reference proteome</keyword>
<protein>
    <recommendedName>
        <fullName evidence="13">C2H2-type domain-containing protein</fullName>
    </recommendedName>
</protein>
<evidence type="ECO:0000313" key="14">
    <source>
        <dbReference type="EMBL" id="CAJ0589240.1"/>
    </source>
</evidence>
<dbReference type="GO" id="GO:0008270">
    <property type="term" value="F:zinc ion binding"/>
    <property type="evidence" value="ECO:0007669"/>
    <property type="project" value="UniProtKB-KW"/>
</dbReference>
<feature type="domain" description="C2H2-type" evidence="13">
    <location>
        <begin position="578"/>
        <end position="608"/>
    </location>
</feature>
<evidence type="ECO:0000256" key="8">
    <source>
        <dbReference type="ARBA" id="ARBA00023015"/>
    </source>
</evidence>
<feature type="domain" description="C2H2-type" evidence="13">
    <location>
        <begin position="520"/>
        <end position="547"/>
    </location>
</feature>
<evidence type="ECO:0000256" key="12">
    <source>
        <dbReference type="SAM" id="MobiDB-lite"/>
    </source>
</evidence>
<dbReference type="SUPFAM" id="SSF57667">
    <property type="entry name" value="beta-beta-alpha zinc fingers"/>
    <property type="match status" value="2"/>
</dbReference>
<dbReference type="InterPro" id="IPR057448">
    <property type="entry name" value="BCL-11A_Znf_CCHC"/>
</dbReference>
<feature type="compositionally biased region" description="Polar residues" evidence="12">
    <location>
        <begin position="105"/>
        <end position="117"/>
    </location>
</feature>
<dbReference type="PROSITE" id="PS00028">
    <property type="entry name" value="ZINC_FINGER_C2H2_1"/>
    <property type="match status" value="2"/>
</dbReference>
<keyword evidence="6" id="KW-0862">Zinc</keyword>
<keyword evidence="7" id="KW-0832">Ubl conjugation</keyword>
<feature type="region of interest" description="Disordered" evidence="12">
    <location>
        <begin position="80"/>
        <end position="122"/>
    </location>
</feature>
<dbReference type="GO" id="GO:0005634">
    <property type="term" value="C:nucleus"/>
    <property type="evidence" value="ECO:0007669"/>
    <property type="project" value="UniProtKB-SubCell"/>
</dbReference>
<comment type="subcellular location">
    <subcellularLocation>
        <location evidence="1">Nucleus</location>
    </subcellularLocation>
</comment>
<accession>A0AA36GJM4</accession>
<name>A0AA36GJM4_CYLNA</name>
<proteinExistence type="predicted"/>
<dbReference type="InterPro" id="IPR051497">
    <property type="entry name" value="Dev/Hematopoietic_TF"/>
</dbReference>
<dbReference type="GO" id="GO:0003700">
    <property type="term" value="F:DNA-binding transcription factor activity"/>
    <property type="evidence" value="ECO:0007669"/>
    <property type="project" value="TreeGrafter"/>
</dbReference>
<keyword evidence="9" id="KW-0804">Transcription</keyword>
<sequence length="714" mass="78586">MPPSRFHCSHRYRRRRWHIHAHHIGLNRNTQSIIHCPRHKIAPLSVLDGIAEVNITVKAPLPSRSHIDCLLHSMSNISRSKSQVSDGGRRRRKNTCEADNETIKESGSTPMASSDSGVESAAEVDLTEMKATDSPMSRGASSPRDHCDLLLCGDCNAQFPIAHFSTFIEHKVSNCGGKSTPSEVDERPSRRRNFSHGMVARCVRSSSANPLMIDYHMGNMDVTTDTDDLDSLTRTVTCHSCKQRHSDIWDLLKHCYAAHGLRICQEDLPDEGDVSCTSYSSPVTSAESTIMLSSVYRDDKNVLSKGLQPSAKSAFSLNAFCSERLKEIAEKAGEQENNNPSGSHDKNQKRSLPPDETDDEHVTSAFTATTGITPPRNSLVSQMAMAMQHQHQPPTSSLQNMWMQPSVLSAMQDYYTQMSQYPNLSQLNNTATAALLGLGAAVPTQSPGLFAGLQKNDEPSAFTPNPVRPASAIRRRLSPEDAAPPKKNPRTEDESEQLIVVDDGDLAEPAARRQMNVKKERCTFCSKVFTNRSNLIVHLRSHTGEKPYQCKLCPYACAQSSKLTRHMRTHGQQGKETYRCYICQMPFSVHSTLEKHMRKCVVNNSQAAARDGSPGTDRPRPTPSALADATSLLALSNPPCPPPSTVSQSNQIVLNWLHALNVSHGPITQPLASSGSLGAKEEFQDVDEDMEDSEACELNERLKKEAAESSAVTV</sequence>
<evidence type="ECO:0000256" key="9">
    <source>
        <dbReference type="ARBA" id="ARBA00023163"/>
    </source>
</evidence>
<feature type="region of interest" description="Disordered" evidence="12">
    <location>
        <begin position="332"/>
        <end position="361"/>
    </location>
</feature>
<keyword evidence="5 11" id="KW-0863">Zinc-finger</keyword>
<keyword evidence="2" id="KW-1017">Isopeptide bond</keyword>
<feature type="region of interest" description="Disordered" evidence="12">
    <location>
        <begin position="606"/>
        <end position="625"/>
    </location>
</feature>
<dbReference type="InterPro" id="IPR013087">
    <property type="entry name" value="Znf_C2H2_type"/>
</dbReference>
<evidence type="ECO:0000256" key="1">
    <source>
        <dbReference type="ARBA" id="ARBA00004123"/>
    </source>
</evidence>
<gene>
    <name evidence="14" type="ORF">CYNAS_LOCUS1223</name>
</gene>
<evidence type="ECO:0000256" key="5">
    <source>
        <dbReference type="ARBA" id="ARBA00022771"/>
    </source>
</evidence>
<evidence type="ECO:0000256" key="3">
    <source>
        <dbReference type="ARBA" id="ARBA00022723"/>
    </source>
</evidence>
<evidence type="ECO:0000256" key="10">
    <source>
        <dbReference type="ARBA" id="ARBA00023242"/>
    </source>
</evidence>
<keyword evidence="10" id="KW-0539">Nucleus</keyword>
<keyword evidence="8" id="KW-0805">Transcription regulation</keyword>
<evidence type="ECO:0000256" key="2">
    <source>
        <dbReference type="ARBA" id="ARBA00022499"/>
    </source>
</evidence>
<dbReference type="Pfam" id="PF25491">
    <property type="entry name" value="CCHC_BCL-11A"/>
    <property type="match status" value="1"/>
</dbReference>
<dbReference type="AlphaFoldDB" id="A0AA36GJM4"/>
<dbReference type="PANTHER" id="PTHR45993">
    <property type="entry name" value="B-CELL LYMPHOMA/LEUKEMIA 11"/>
    <property type="match status" value="1"/>
</dbReference>
<evidence type="ECO:0000256" key="11">
    <source>
        <dbReference type="PROSITE-ProRule" id="PRU00042"/>
    </source>
</evidence>
<dbReference type="Proteomes" id="UP001176961">
    <property type="component" value="Unassembled WGS sequence"/>
</dbReference>
<evidence type="ECO:0000256" key="4">
    <source>
        <dbReference type="ARBA" id="ARBA00022737"/>
    </source>
</evidence>
<reference evidence="14" key="1">
    <citation type="submission" date="2023-07" db="EMBL/GenBank/DDBJ databases">
        <authorList>
            <consortium name="CYATHOMIX"/>
        </authorList>
    </citation>
    <scope>NUCLEOTIDE SEQUENCE</scope>
    <source>
        <strain evidence="14">N/A</strain>
    </source>
</reference>
<feature type="domain" description="C2H2-type" evidence="13">
    <location>
        <begin position="548"/>
        <end position="575"/>
    </location>
</feature>
<dbReference type="Gene3D" id="3.30.160.60">
    <property type="entry name" value="Classic Zinc Finger"/>
    <property type="match status" value="2"/>
</dbReference>
<keyword evidence="3" id="KW-0479">Metal-binding</keyword>
<keyword evidence="4" id="KW-0677">Repeat</keyword>
<dbReference type="PROSITE" id="PS50157">
    <property type="entry name" value="ZINC_FINGER_C2H2_2"/>
    <property type="match status" value="3"/>
</dbReference>
<evidence type="ECO:0000256" key="6">
    <source>
        <dbReference type="ARBA" id="ARBA00022833"/>
    </source>
</evidence>
<dbReference type="GO" id="GO:0006357">
    <property type="term" value="P:regulation of transcription by RNA polymerase II"/>
    <property type="evidence" value="ECO:0007669"/>
    <property type="project" value="TreeGrafter"/>
</dbReference>
<evidence type="ECO:0000256" key="7">
    <source>
        <dbReference type="ARBA" id="ARBA00022843"/>
    </source>
</evidence>
<dbReference type="InterPro" id="IPR036236">
    <property type="entry name" value="Znf_C2H2_sf"/>
</dbReference>
<evidence type="ECO:0000313" key="15">
    <source>
        <dbReference type="Proteomes" id="UP001176961"/>
    </source>
</evidence>
<comment type="caution">
    <text evidence="14">The sequence shown here is derived from an EMBL/GenBank/DDBJ whole genome shotgun (WGS) entry which is preliminary data.</text>
</comment>
<feature type="region of interest" description="Disordered" evidence="12">
    <location>
        <begin position="476"/>
        <end position="496"/>
    </location>
</feature>
<dbReference type="GO" id="GO:0000978">
    <property type="term" value="F:RNA polymerase II cis-regulatory region sequence-specific DNA binding"/>
    <property type="evidence" value="ECO:0007669"/>
    <property type="project" value="TreeGrafter"/>
</dbReference>
<evidence type="ECO:0000259" key="13">
    <source>
        <dbReference type="PROSITE" id="PS50157"/>
    </source>
</evidence>
<organism evidence="14 15">
    <name type="scientific">Cylicocyclus nassatus</name>
    <name type="common">Nematode worm</name>
    <dbReference type="NCBI Taxonomy" id="53992"/>
    <lineage>
        <taxon>Eukaryota</taxon>
        <taxon>Metazoa</taxon>
        <taxon>Ecdysozoa</taxon>
        <taxon>Nematoda</taxon>
        <taxon>Chromadorea</taxon>
        <taxon>Rhabditida</taxon>
        <taxon>Rhabditina</taxon>
        <taxon>Rhabditomorpha</taxon>
        <taxon>Strongyloidea</taxon>
        <taxon>Strongylidae</taxon>
        <taxon>Cylicocyclus</taxon>
    </lineage>
</organism>
<dbReference type="Pfam" id="PF00096">
    <property type="entry name" value="zf-C2H2"/>
    <property type="match status" value="3"/>
</dbReference>